<dbReference type="EMBL" id="JAHXRI010000004">
    <property type="protein sequence ID" value="MBZ1349452.1"/>
    <property type="molecule type" value="Genomic_DNA"/>
</dbReference>
<dbReference type="CDD" id="cd00568">
    <property type="entry name" value="TPP_enzymes"/>
    <property type="match status" value="1"/>
</dbReference>
<dbReference type="GO" id="GO:0009097">
    <property type="term" value="P:isoleucine biosynthetic process"/>
    <property type="evidence" value="ECO:0007669"/>
    <property type="project" value="TreeGrafter"/>
</dbReference>
<keyword evidence="7" id="KW-0670">Pyruvate</keyword>
<comment type="caution">
    <text evidence="7">The sequence shown here is derived from an EMBL/GenBank/DDBJ whole genome shotgun (WGS) entry which is preliminary data.</text>
</comment>
<keyword evidence="8" id="KW-1185">Reference proteome</keyword>
<feature type="domain" description="Thiamine pyrophosphate enzyme central" evidence="4">
    <location>
        <begin position="191"/>
        <end position="328"/>
    </location>
</feature>
<dbReference type="InterPro" id="IPR029035">
    <property type="entry name" value="DHS-like_NAD/FAD-binding_dom"/>
</dbReference>
<dbReference type="InterPro" id="IPR011766">
    <property type="entry name" value="TPP_enzyme_TPP-bd"/>
</dbReference>
<dbReference type="FunFam" id="3.40.50.970:FF:000007">
    <property type="entry name" value="Acetolactate synthase"/>
    <property type="match status" value="1"/>
</dbReference>
<proteinExistence type="inferred from homology"/>
<evidence type="ECO:0000313" key="7">
    <source>
        <dbReference type="EMBL" id="MBZ1349452.1"/>
    </source>
</evidence>
<feature type="domain" description="Thiamine pyrophosphate enzyme TPP-binding" evidence="5">
    <location>
        <begin position="388"/>
        <end position="534"/>
    </location>
</feature>
<dbReference type="GO" id="GO:0005948">
    <property type="term" value="C:acetolactate synthase complex"/>
    <property type="evidence" value="ECO:0007669"/>
    <property type="project" value="TreeGrafter"/>
</dbReference>
<dbReference type="RefSeq" id="WP_259659877.1">
    <property type="nucleotide sequence ID" value="NZ_JAHXRI010000004.1"/>
</dbReference>
<dbReference type="InterPro" id="IPR000399">
    <property type="entry name" value="TPP-bd_CS"/>
</dbReference>
<reference evidence="7" key="1">
    <citation type="submission" date="2021-07" db="EMBL/GenBank/DDBJ databases">
        <title>New genus and species of the family Alcaligenaceae.</title>
        <authorList>
            <person name="Hahn M.W."/>
        </authorList>
    </citation>
    <scope>NUCLEOTIDE SEQUENCE</scope>
    <source>
        <strain evidence="7">LF4-65</strain>
    </source>
</reference>
<dbReference type="GO" id="GO:0003984">
    <property type="term" value="F:acetolactate synthase activity"/>
    <property type="evidence" value="ECO:0007669"/>
    <property type="project" value="TreeGrafter"/>
</dbReference>
<dbReference type="SUPFAM" id="SSF52467">
    <property type="entry name" value="DHS-like NAD/FAD-binding domain"/>
    <property type="match status" value="1"/>
</dbReference>
<dbReference type="SUPFAM" id="SSF52518">
    <property type="entry name" value="Thiamin diphosphate-binding fold (THDP-binding)"/>
    <property type="match status" value="2"/>
</dbReference>
<accession>A0A953N897</accession>
<dbReference type="AlphaFoldDB" id="A0A953N897"/>
<comment type="similarity">
    <text evidence="1 3">Belongs to the TPP enzyme family.</text>
</comment>
<dbReference type="InterPro" id="IPR012001">
    <property type="entry name" value="Thiamin_PyroP_enz_TPP-bd_dom"/>
</dbReference>
<gene>
    <name evidence="7" type="ORF">KZZ10_02235</name>
</gene>
<dbReference type="CDD" id="cd07035">
    <property type="entry name" value="TPP_PYR_POX_like"/>
    <property type="match status" value="1"/>
</dbReference>
<dbReference type="PANTHER" id="PTHR18968:SF120">
    <property type="entry name" value="ACETOLACTATE SYNTHASE LARGE SUBUNIT"/>
    <property type="match status" value="1"/>
</dbReference>
<feature type="domain" description="Thiamine pyrophosphate enzyme N-terminal TPP-binding" evidence="6">
    <location>
        <begin position="6"/>
        <end position="121"/>
    </location>
</feature>
<dbReference type="Proteomes" id="UP000739565">
    <property type="component" value="Unassembled WGS sequence"/>
</dbReference>
<dbReference type="InterPro" id="IPR029061">
    <property type="entry name" value="THDP-binding"/>
</dbReference>
<evidence type="ECO:0000313" key="8">
    <source>
        <dbReference type="Proteomes" id="UP000739565"/>
    </source>
</evidence>
<evidence type="ECO:0000256" key="3">
    <source>
        <dbReference type="RuleBase" id="RU362132"/>
    </source>
</evidence>
<dbReference type="Gene3D" id="3.40.50.1220">
    <property type="entry name" value="TPP-binding domain"/>
    <property type="match status" value="1"/>
</dbReference>
<dbReference type="GO" id="GO:0009099">
    <property type="term" value="P:L-valine biosynthetic process"/>
    <property type="evidence" value="ECO:0007669"/>
    <property type="project" value="TreeGrafter"/>
</dbReference>
<dbReference type="Pfam" id="PF00205">
    <property type="entry name" value="TPP_enzyme_M"/>
    <property type="match status" value="1"/>
</dbReference>
<evidence type="ECO:0000259" key="6">
    <source>
        <dbReference type="Pfam" id="PF02776"/>
    </source>
</evidence>
<dbReference type="GO" id="GO:0050660">
    <property type="term" value="F:flavin adenine dinucleotide binding"/>
    <property type="evidence" value="ECO:0007669"/>
    <property type="project" value="TreeGrafter"/>
</dbReference>
<keyword evidence="2 3" id="KW-0786">Thiamine pyrophosphate</keyword>
<evidence type="ECO:0000259" key="4">
    <source>
        <dbReference type="Pfam" id="PF00205"/>
    </source>
</evidence>
<organism evidence="7 8">
    <name type="scientific">Zwartia hollandica</name>
    <dbReference type="NCBI Taxonomy" id="324606"/>
    <lineage>
        <taxon>Bacteria</taxon>
        <taxon>Pseudomonadati</taxon>
        <taxon>Pseudomonadota</taxon>
        <taxon>Betaproteobacteria</taxon>
        <taxon>Burkholderiales</taxon>
        <taxon>Alcaligenaceae</taxon>
        <taxon>Zwartia</taxon>
    </lineage>
</organism>
<protein>
    <submittedName>
        <fullName evidence="7">Pyruvate decarboxylase</fullName>
    </submittedName>
</protein>
<dbReference type="NCBIfam" id="NF006052">
    <property type="entry name" value="PRK08199.1"/>
    <property type="match status" value="1"/>
</dbReference>
<dbReference type="InterPro" id="IPR012000">
    <property type="entry name" value="Thiamin_PyroP_enz_cen_dom"/>
</dbReference>
<dbReference type="InterPro" id="IPR045229">
    <property type="entry name" value="TPP_enz"/>
</dbReference>
<name>A0A953N897_9BURK</name>
<dbReference type="Pfam" id="PF02775">
    <property type="entry name" value="TPP_enzyme_C"/>
    <property type="match status" value="1"/>
</dbReference>
<dbReference type="Gene3D" id="3.40.50.970">
    <property type="match status" value="2"/>
</dbReference>
<evidence type="ECO:0000256" key="2">
    <source>
        <dbReference type="ARBA" id="ARBA00023052"/>
    </source>
</evidence>
<evidence type="ECO:0000256" key="1">
    <source>
        <dbReference type="ARBA" id="ARBA00007812"/>
    </source>
</evidence>
<dbReference type="Pfam" id="PF02776">
    <property type="entry name" value="TPP_enzyme_N"/>
    <property type="match status" value="1"/>
</dbReference>
<dbReference type="PROSITE" id="PS00187">
    <property type="entry name" value="TPP_ENZYMES"/>
    <property type="match status" value="1"/>
</dbReference>
<dbReference type="GO" id="GO:0000287">
    <property type="term" value="F:magnesium ion binding"/>
    <property type="evidence" value="ECO:0007669"/>
    <property type="project" value="InterPro"/>
</dbReference>
<dbReference type="PANTHER" id="PTHR18968">
    <property type="entry name" value="THIAMINE PYROPHOSPHATE ENZYMES"/>
    <property type="match status" value="1"/>
</dbReference>
<evidence type="ECO:0000259" key="5">
    <source>
        <dbReference type="Pfam" id="PF02775"/>
    </source>
</evidence>
<sequence>MSTFTSSHALFQVFSDHGMDRIFLVPGESYLGLLDALVDFPQIDVVTCRHEGGAGYMAVADGRLTRKPGVALVSRGPGASNATIAVHTAQQDAVPMILIVGQIAARDLRREAFQEIDYQKMFGSIAKWVFECQTPEQLGEAAFKAIRMATSGVPGPVVLVIPEDIQQQAVEKPALRNHAQVFGLPDAATMAEITTRLSQAKHPLAIVGGSFDCPGGREALSAFIHHWQLPTMVSFRRHDIFANDDPLYVGDLGLSNPAAQMATLQQSDFILALGTRLGDITTQNFTFPRYAQAPQTLLHCYPDSRIINWDTVADFPLVCDPVGFVSELSKAKAPKPDAARQEWLSALRQHAQKWAAWPNREAKQGVNFTEVVHAVMDRAPVDTTICLDAGTFAAPVYRHFTFKAGQRLMAPLAGAMGYGTPAALACALREPTRTTICMVGDGGFLMTGNEMILAVERKLPIIFIVSNNASYGSIRLHQERSYPGRVSGTSLFNPDFHDLAKSFGMQSVRITRKDEIDAAIQAALGQRSPILIEVNTSLDAILP</sequence>
<dbReference type="GO" id="GO:0030976">
    <property type="term" value="F:thiamine pyrophosphate binding"/>
    <property type="evidence" value="ECO:0007669"/>
    <property type="project" value="InterPro"/>
</dbReference>